<reference evidence="5 6" key="1">
    <citation type="submission" date="2017-10" db="EMBL/GenBank/DDBJ databases">
        <title>Effective Description of Clostridium neonatale sp. nov. linked to necrotizing enterocolitis in neonates and a clarification of species assignable to the genus Clostridium (Prazmowski 1880) emend. Lawson and Rainey 2016.</title>
        <authorList>
            <person name="Bernard K."/>
            <person name="Burdz T."/>
            <person name="Wiebe D."/>
            <person name="Balcewich B."/>
            <person name="Alfa M."/>
            <person name="Bernier A.-M."/>
        </authorList>
    </citation>
    <scope>NUCLEOTIDE SEQUENCE [LARGE SCALE GENOMIC DNA]</scope>
    <source>
        <strain evidence="5 6">LCDC99A005</strain>
    </source>
</reference>
<proteinExistence type="predicted"/>
<evidence type="ECO:0000313" key="6">
    <source>
        <dbReference type="Proteomes" id="UP000220840"/>
    </source>
</evidence>
<dbReference type="SUPFAM" id="SSF100950">
    <property type="entry name" value="NagB/RpiA/CoA transferase-like"/>
    <property type="match status" value="1"/>
</dbReference>
<keyword evidence="6" id="KW-1185">Reference proteome</keyword>
<dbReference type="Proteomes" id="UP000220840">
    <property type="component" value="Unassembled WGS sequence"/>
</dbReference>
<keyword evidence="3" id="KW-0804">Transcription</keyword>
<dbReference type="GO" id="GO:0003700">
    <property type="term" value="F:DNA-binding transcription factor activity"/>
    <property type="evidence" value="ECO:0007669"/>
    <property type="project" value="InterPro"/>
</dbReference>
<dbReference type="OrthoDB" id="9797223at2"/>
<gene>
    <name evidence="5" type="ORF">CQ394_00925</name>
</gene>
<comment type="caution">
    <text evidence="5">The sequence shown here is derived from an EMBL/GenBank/DDBJ whole genome shotgun (WGS) entry which is preliminary data.</text>
</comment>
<dbReference type="Gene3D" id="1.10.10.10">
    <property type="entry name" value="Winged helix-like DNA-binding domain superfamily/Winged helix DNA-binding domain"/>
    <property type="match status" value="1"/>
</dbReference>
<dbReference type="InterPro" id="IPR001034">
    <property type="entry name" value="DeoR_HTH"/>
</dbReference>
<dbReference type="RefSeq" id="WP_058294495.1">
    <property type="nucleotide sequence ID" value="NZ_CAMRXB010000085.1"/>
</dbReference>
<dbReference type="GO" id="GO:0003677">
    <property type="term" value="F:DNA binding"/>
    <property type="evidence" value="ECO:0007669"/>
    <property type="project" value="UniProtKB-KW"/>
</dbReference>
<sequence length="252" mass="27966">MARAINVERRAKLAKLIMMKGSLSVKELAHEFNVSTETIRKDLISLEKDNIINKGHGGATISTNYLESHFDTKLFKNMGIKSKIAQKAVELIPKNGVVILDSGTTVLQIAKLLNLRDDLVIITTSLIVAQALENTKNQLLVTGGHLRKKSMSFVGNWAANAISSINADISFMSCDGFHADGPCIRSYREVDIKQAILKNSKENVLITDSSKFSKQGLYRFTTFDKFNLLITDENINGNERDLIPDNIELITV</sequence>
<accession>A0A2A7MEZ8</accession>
<keyword evidence="2" id="KW-0238">DNA-binding</keyword>
<evidence type="ECO:0000256" key="2">
    <source>
        <dbReference type="ARBA" id="ARBA00023125"/>
    </source>
</evidence>
<dbReference type="Pfam" id="PF08220">
    <property type="entry name" value="HTH_DeoR"/>
    <property type="match status" value="1"/>
</dbReference>
<dbReference type="InterPro" id="IPR036388">
    <property type="entry name" value="WH-like_DNA-bd_sf"/>
</dbReference>
<name>A0A2A7MEZ8_9CLOT</name>
<dbReference type="InterPro" id="IPR036390">
    <property type="entry name" value="WH_DNA-bd_sf"/>
</dbReference>
<organism evidence="5 6">
    <name type="scientific">Clostridium neonatale</name>
    <dbReference type="NCBI Taxonomy" id="137838"/>
    <lineage>
        <taxon>Bacteria</taxon>
        <taxon>Bacillati</taxon>
        <taxon>Bacillota</taxon>
        <taxon>Clostridia</taxon>
        <taxon>Eubacteriales</taxon>
        <taxon>Clostridiaceae</taxon>
        <taxon>Clostridium</taxon>
    </lineage>
</organism>
<protein>
    <submittedName>
        <fullName evidence="5">DeoR/GlpR transcriptional regulator</fullName>
    </submittedName>
</protein>
<dbReference type="PROSITE" id="PS51000">
    <property type="entry name" value="HTH_DEOR_2"/>
    <property type="match status" value="1"/>
</dbReference>
<dbReference type="AlphaFoldDB" id="A0A2A7MEZ8"/>
<dbReference type="SUPFAM" id="SSF46785">
    <property type="entry name" value="Winged helix' DNA-binding domain"/>
    <property type="match status" value="1"/>
</dbReference>
<dbReference type="SMART" id="SM00420">
    <property type="entry name" value="HTH_DEOR"/>
    <property type="match status" value="1"/>
</dbReference>
<dbReference type="InterPro" id="IPR018356">
    <property type="entry name" value="Tscrpt_reg_HTH_DeoR_CS"/>
</dbReference>
<dbReference type="SMART" id="SM01134">
    <property type="entry name" value="DeoRC"/>
    <property type="match status" value="1"/>
</dbReference>
<feature type="domain" description="HTH deoR-type" evidence="4">
    <location>
        <begin position="6"/>
        <end position="61"/>
    </location>
</feature>
<dbReference type="PRINTS" id="PR00037">
    <property type="entry name" value="HTHLACR"/>
</dbReference>
<evidence type="ECO:0000313" key="5">
    <source>
        <dbReference type="EMBL" id="PEG30324.1"/>
    </source>
</evidence>
<dbReference type="STRING" id="137838.GCA_001458595_01623"/>
<dbReference type="InterPro" id="IPR037171">
    <property type="entry name" value="NagB/RpiA_transferase-like"/>
</dbReference>
<dbReference type="Gene3D" id="3.40.50.1360">
    <property type="match status" value="1"/>
</dbReference>
<dbReference type="Pfam" id="PF00455">
    <property type="entry name" value="DeoRC"/>
    <property type="match status" value="1"/>
</dbReference>
<evidence type="ECO:0000256" key="1">
    <source>
        <dbReference type="ARBA" id="ARBA00023015"/>
    </source>
</evidence>
<dbReference type="InterPro" id="IPR050313">
    <property type="entry name" value="Carb_Metab_HTH_regulators"/>
</dbReference>
<evidence type="ECO:0000256" key="3">
    <source>
        <dbReference type="ARBA" id="ARBA00023163"/>
    </source>
</evidence>
<dbReference type="PROSITE" id="PS00894">
    <property type="entry name" value="HTH_DEOR_1"/>
    <property type="match status" value="1"/>
</dbReference>
<dbReference type="PANTHER" id="PTHR30363:SF44">
    <property type="entry name" value="AGA OPERON TRANSCRIPTIONAL REPRESSOR-RELATED"/>
    <property type="match status" value="1"/>
</dbReference>
<dbReference type="InterPro" id="IPR014036">
    <property type="entry name" value="DeoR-like_C"/>
</dbReference>
<keyword evidence="1" id="KW-0805">Transcription regulation</keyword>
<dbReference type="EMBL" id="PDCJ01000001">
    <property type="protein sequence ID" value="PEG30324.1"/>
    <property type="molecule type" value="Genomic_DNA"/>
</dbReference>
<dbReference type="PANTHER" id="PTHR30363">
    <property type="entry name" value="HTH-TYPE TRANSCRIPTIONAL REGULATOR SRLR-RELATED"/>
    <property type="match status" value="1"/>
</dbReference>
<evidence type="ECO:0000259" key="4">
    <source>
        <dbReference type="PROSITE" id="PS51000"/>
    </source>
</evidence>